<evidence type="ECO:0000313" key="3">
    <source>
        <dbReference type="Proteomes" id="UP000799436"/>
    </source>
</evidence>
<accession>A0A6G1LGY5</accession>
<organism evidence="2 3">
    <name type="scientific">Teratosphaeria nubilosa</name>
    <dbReference type="NCBI Taxonomy" id="161662"/>
    <lineage>
        <taxon>Eukaryota</taxon>
        <taxon>Fungi</taxon>
        <taxon>Dikarya</taxon>
        <taxon>Ascomycota</taxon>
        <taxon>Pezizomycotina</taxon>
        <taxon>Dothideomycetes</taxon>
        <taxon>Dothideomycetidae</taxon>
        <taxon>Mycosphaerellales</taxon>
        <taxon>Teratosphaeriaceae</taxon>
        <taxon>Teratosphaeria</taxon>
    </lineage>
</organism>
<proteinExistence type="predicted"/>
<sequence>MHLLMQSLIMLVAVCIVSRLLVCARCSCSCSRYSCSLSYPSSCSLFQLALDAFLKVSMQSSIMLHVLFIVARDIPSRQMPSQCLC</sequence>
<dbReference type="Proteomes" id="UP000799436">
    <property type="component" value="Unassembled WGS sequence"/>
</dbReference>
<evidence type="ECO:0008006" key="4">
    <source>
        <dbReference type="Google" id="ProtNLM"/>
    </source>
</evidence>
<evidence type="ECO:0000313" key="2">
    <source>
        <dbReference type="EMBL" id="KAF2771688.1"/>
    </source>
</evidence>
<dbReference type="EMBL" id="ML995818">
    <property type="protein sequence ID" value="KAF2771688.1"/>
    <property type="molecule type" value="Genomic_DNA"/>
</dbReference>
<evidence type="ECO:0000256" key="1">
    <source>
        <dbReference type="SAM" id="SignalP"/>
    </source>
</evidence>
<feature type="signal peptide" evidence="1">
    <location>
        <begin position="1"/>
        <end position="19"/>
    </location>
</feature>
<name>A0A6G1LGY5_9PEZI</name>
<protein>
    <recommendedName>
        <fullName evidence="4">Secreted protein</fullName>
    </recommendedName>
</protein>
<feature type="chain" id="PRO_5026124674" description="Secreted protein" evidence="1">
    <location>
        <begin position="20"/>
        <end position="85"/>
    </location>
</feature>
<keyword evidence="1" id="KW-0732">Signal</keyword>
<dbReference type="AlphaFoldDB" id="A0A6G1LGY5"/>
<reference evidence="2" key="1">
    <citation type="journal article" date="2020" name="Stud. Mycol.">
        <title>101 Dothideomycetes genomes: a test case for predicting lifestyles and emergence of pathogens.</title>
        <authorList>
            <person name="Haridas S."/>
            <person name="Albert R."/>
            <person name="Binder M."/>
            <person name="Bloem J."/>
            <person name="Labutti K."/>
            <person name="Salamov A."/>
            <person name="Andreopoulos B."/>
            <person name="Baker S."/>
            <person name="Barry K."/>
            <person name="Bills G."/>
            <person name="Bluhm B."/>
            <person name="Cannon C."/>
            <person name="Castanera R."/>
            <person name="Culley D."/>
            <person name="Daum C."/>
            <person name="Ezra D."/>
            <person name="Gonzalez J."/>
            <person name="Henrissat B."/>
            <person name="Kuo A."/>
            <person name="Liang C."/>
            <person name="Lipzen A."/>
            <person name="Lutzoni F."/>
            <person name="Magnuson J."/>
            <person name="Mondo S."/>
            <person name="Nolan M."/>
            <person name="Ohm R."/>
            <person name="Pangilinan J."/>
            <person name="Park H.-J."/>
            <person name="Ramirez L."/>
            <person name="Alfaro M."/>
            <person name="Sun H."/>
            <person name="Tritt A."/>
            <person name="Yoshinaga Y."/>
            <person name="Zwiers L.-H."/>
            <person name="Turgeon B."/>
            <person name="Goodwin S."/>
            <person name="Spatafora J."/>
            <person name="Crous P."/>
            <person name="Grigoriev I."/>
        </authorList>
    </citation>
    <scope>NUCLEOTIDE SEQUENCE</scope>
    <source>
        <strain evidence="2">CBS 116005</strain>
    </source>
</reference>
<gene>
    <name evidence="2" type="ORF">EJ03DRAFT_21938</name>
</gene>
<keyword evidence="3" id="KW-1185">Reference proteome</keyword>